<dbReference type="AlphaFoldDB" id="A0AAP0FY52"/>
<keyword evidence="2" id="KW-1185">Reference proteome</keyword>
<organism evidence="1 2">
    <name type="scientific">Platanthera zijinensis</name>
    <dbReference type="NCBI Taxonomy" id="2320716"/>
    <lineage>
        <taxon>Eukaryota</taxon>
        <taxon>Viridiplantae</taxon>
        <taxon>Streptophyta</taxon>
        <taxon>Embryophyta</taxon>
        <taxon>Tracheophyta</taxon>
        <taxon>Spermatophyta</taxon>
        <taxon>Magnoliopsida</taxon>
        <taxon>Liliopsida</taxon>
        <taxon>Asparagales</taxon>
        <taxon>Orchidaceae</taxon>
        <taxon>Orchidoideae</taxon>
        <taxon>Orchideae</taxon>
        <taxon>Orchidinae</taxon>
        <taxon>Platanthera</taxon>
    </lineage>
</organism>
<evidence type="ECO:0000313" key="2">
    <source>
        <dbReference type="Proteomes" id="UP001418222"/>
    </source>
</evidence>
<dbReference type="EMBL" id="JBBWWQ010000017">
    <property type="protein sequence ID" value="KAK8924096.1"/>
    <property type="molecule type" value="Genomic_DNA"/>
</dbReference>
<gene>
    <name evidence="1" type="ORF">KSP39_PZI019381</name>
</gene>
<dbReference type="Proteomes" id="UP001418222">
    <property type="component" value="Unassembled WGS sequence"/>
</dbReference>
<protein>
    <submittedName>
        <fullName evidence="1">Uncharacterized protein</fullName>
    </submittedName>
</protein>
<name>A0AAP0FY52_9ASPA</name>
<proteinExistence type="predicted"/>
<accession>A0AAP0FY52</accession>
<comment type="caution">
    <text evidence="1">The sequence shown here is derived from an EMBL/GenBank/DDBJ whole genome shotgun (WGS) entry which is preliminary data.</text>
</comment>
<sequence length="195" mass="22225">MLKEVQAVRSFIGYEDARDNVLALPLERAKVIRRVLGRDFTLRKELLEYILTAKNETSPLGRMCTYLSEILAWTDMTHILFMFKELVLTLSPVLRSSEVVAEVRNLAMAILSTLKISHPQYYKILVPVADHIVVDRNKFPVLIEVSRRLKEGKSMSAQNFQGSADVNPDIVNRLLALHRGQHKPMSKVEGRGRTI</sequence>
<reference evidence="1 2" key="1">
    <citation type="journal article" date="2022" name="Nat. Plants">
        <title>Genomes of leafy and leafless Platanthera orchids illuminate the evolution of mycoheterotrophy.</title>
        <authorList>
            <person name="Li M.H."/>
            <person name="Liu K.W."/>
            <person name="Li Z."/>
            <person name="Lu H.C."/>
            <person name="Ye Q.L."/>
            <person name="Zhang D."/>
            <person name="Wang J.Y."/>
            <person name="Li Y.F."/>
            <person name="Zhong Z.M."/>
            <person name="Liu X."/>
            <person name="Yu X."/>
            <person name="Liu D.K."/>
            <person name="Tu X.D."/>
            <person name="Liu B."/>
            <person name="Hao Y."/>
            <person name="Liao X.Y."/>
            <person name="Jiang Y.T."/>
            <person name="Sun W.H."/>
            <person name="Chen J."/>
            <person name="Chen Y.Q."/>
            <person name="Ai Y."/>
            <person name="Zhai J.W."/>
            <person name="Wu S.S."/>
            <person name="Zhou Z."/>
            <person name="Hsiao Y.Y."/>
            <person name="Wu W.L."/>
            <person name="Chen Y.Y."/>
            <person name="Lin Y.F."/>
            <person name="Hsu J.L."/>
            <person name="Li C.Y."/>
            <person name="Wang Z.W."/>
            <person name="Zhao X."/>
            <person name="Zhong W.Y."/>
            <person name="Ma X.K."/>
            <person name="Ma L."/>
            <person name="Huang J."/>
            <person name="Chen G.Z."/>
            <person name="Huang M.Z."/>
            <person name="Huang L."/>
            <person name="Peng D.H."/>
            <person name="Luo Y.B."/>
            <person name="Zou S.Q."/>
            <person name="Chen S.P."/>
            <person name="Lan S."/>
            <person name="Tsai W.C."/>
            <person name="Van de Peer Y."/>
            <person name="Liu Z.J."/>
        </authorList>
    </citation>
    <scope>NUCLEOTIDE SEQUENCE [LARGE SCALE GENOMIC DNA]</scope>
    <source>
        <strain evidence="1">Lor287</strain>
    </source>
</reference>
<evidence type="ECO:0000313" key="1">
    <source>
        <dbReference type="EMBL" id="KAK8924096.1"/>
    </source>
</evidence>